<name>X1G7F5_9ZZZZ</name>
<keyword evidence="1" id="KW-0472">Membrane</keyword>
<gene>
    <name evidence="2" type="ORF">S03H2_34111</name>
</gene>
<feature type="transmembrane region" description="Helical" evidence="1">
    <location>
        <begin position="34"/>
        <end position="52"/>
    </location>
</feature>
<comment type="caution">
    <text evidence="2">The sequence shown here is derived from an EMBL/GenBank/DDBJ whole genome shotgun (WGS) entry which is preliminary data.</text>
</comment>
<keyword evidence="1" id="KW-0812">Transmembrane</keyword>
<dbReference type="AlphaFoldDB" id="X1G7F5"/>
<proteinExistence type="predicted"/>
<organism evidence="2">
    <name type="scientific">marine sediment metagenome</name>
    <dbReference type="NCBI Taxonomy" id="412755"/>
    <lineage>
        <taxon>unclassified sequences</taxon>
        <taxon>metagenomes</taxon>
        <taxon>ecological metagenomes</taxon>
    </lineage>
</organism>
<evidence type="ECO:0000256" key="1">
    <source>
        <dbReference type="SAM" id="Phobius"/>
    </source>
</evidence>
<evidence type="ECO:0000313" key="2">
    <source>
        <dbReference type="EMBL" id="GAH53182.1"/>
    </source>
</evidence>
<sequence length="53" mass="6071">MWFKYLVFALFIFEAMLSLARAGGWEEKRKSPSVCFLAAIVSALVAVGIWFWL</sequence>
<reference evidence="2" key="1">
    <citation type="journal article" date="2014" name="Front. Microbiol.">
        <title>High frequency of phylogenetically diverse reductive dehalogenase-homologous genes in deep subseafloor sedimentary metagenomes.</title>
        <authorList>
            <person name="Kawai M."/>
            <person name="Futagami T."/>
            <person name="Toyoda A."/>
            <person name="Takaki Y."/>
            <person name="Nishi S."/>
            <person name="Hori S."/>
            <person name="Arai W."/>
            <person name="Tsubouchi T."/>
            <person name="Morono Y."/>
            <person name="Uchiyama I."/>
            <person name="Ito T."/>
            <person name="Fujiyama A."/>
            <person name="Inagaki F."/>
            <person name="Takami H."/>
        </authorList>
    </citation>
    <scope>NUCLEOTIDE SEQUENCE</scope>
    <source>
        <strain evidence="2">Expedition CK06-06</strain>
    </source>
</reference>
<accession>X1G7F5</accession>
<keyword evidence="1" id="KW-1133">Transmembrane helix</keyword>
<dbReference type="EMBL" id="BARU01020798">
    <property type="protein sequence ID" value="GAH53182.1"/>
    <property type="molecule type" value="Genomic_DNA"/>
</dbReference>
<protein>
    <submittedName>
        <fullName evidence="2">Uncharacterized protein</fullName>
    </submittedName>
</protein>
<feature type="transmembrane region" description="Helical" evidence="1">
    <location>
        <begin position="6"/>
        <end position="22"/>
    </location>
</feature>